<evidence type="ECO:0000256" key="3">
    <source>
        <dbReference type="ARBA" id="ARBA00022723"/>
    </source>
</evidence>
<dbReference type="Proteomes" id="UP000242287">
    <property type="component" value="Unassembled WGS sequence"/>
</dbReference>
<evidence type="ECO:0000313" key="11">
    <source>
        <dbReference type="Proteomes" id="UP000242287"/>
    </source>
</evidence>
<gene>
    <name evidence="10" type="ORF">AMATHDRAFT_67482</name>
</gene>
<dbReference type="PANTHER" id="PTHR47466">
    <property type="match status" value="1"/>
</dbReference>
<feature type="domain" description="Peptidase M43 pregnancy-associated plasma-A" evidence="9">
    <location>
        <begin position="129"/>
        <end position="216"/>
    </location>
</feature>
<dbReference type="CDD" id="cd04275">
    <property type="entry name" value="ZnMc_pappalysin_like"/>
    <property type="match status" value="1"/>
</dbReference>
<dbReference type="GO" id="GO:0008237">
    <property type="term" value="F:metallopeptidase activity"/>
    <property type="evidence" value="ECO:0007669"/>
    <property type="project" value="UniProtKB-KW"/>
</dbReference>
<name>A0A2A9N9H6_9AGAR</name>
<evidence type="ECO:0000256" key="2">
    <source>
        <dbReference type="ARBA" id="ARBA00022670"/>
    </source>
</evidence>
<dbReference type="Gene3D" id="3.40.390.10">
    <property type="entry name" value="Collagenase (Catalytic Domain)"/>
    <property type="match status" value="1"/>
</dbReference>
<protein>
    <recommendedName>
        <fullName evidence="9">Peptidase M43 pregnancy-associated plasma-A domain-containing protein</fullName>
    </recommendedName>
</protein>
<dbReference type="EMBL" id="KZ302102">
    <property type="protein sequence ID" value="PFH47605.1"/>
    <property type="molecule type" value="Genomic_DNA"/>
</dbReference>
<dbReference type="GO" id="GO:0046872">
    <property type="term" value="F:metal ion binding"/>
    <property type="evidence" value="ECO:0007669"/>
    <property type="project" value="UniProtKB-KW"/>
</dbReference>
<sequence length="224" mass="25287">MVDLKVYFHVIAKNKTESGGYLSKVRIQEQMKVLNDSFSETGITWSLANTTYTVNPEWFLYADYDIGVEKAMKSKLRQGGVADLNVYSVSFETSELSGFATFPWLYKARPLLDGVLLRYTVLPGGTRRSRGLGKTLVHEAGHWGGLLHTFEGGCDLDGDKVRDTPPTLETTDCNVDSDTCPQLRGKDPIYNYMSYSNDFCRTEFTLGQIHLLRSTLSRLRNIQF</sequence>
<dbReference type="AlphaFoldDB" id="A0A2A9N9H6"/>
<evidence type="ECO:0000256" key="7">
    <source>
        <dbReference type="ARBA" id="ARBA00023049"/>
    </source>
</evidence>
<evidence type="ECO:0000256" key="4">
    <source>
        <dbReference type="ARBA" id="ARBA00022729"/>
    </source>
</evidence>
<keyword evidence="4" id="KW-0732">Signal</keyword>
<evidence type="ECO:0000256" key="8">
    <source>
        <dbReference type="ARBA" id="ARBA00023157"/>
    </source>
</evidence>
<keyword evidence="5" id="KW-0378">Hydrolase</keyword>
<evidence type="ECO:0000256" key="1">
    <source>
        <dbReference type="ARBA" id="ARBA00008721"/>
    </source>
</evidence>
<proteinExistence type="inferred from homology"/>
<dbReference type="Pfam" id="PF05572">
    <property type="entry name" value="Peptidase_M43"/>
    <property type="match status" value="1"/>
</dbReference>
<evidence type="ECO:0000256" key="5">
    <source>
        <dbReference type="ARBA" id="ARBA00022801"/>
    </source>
</evidence>
<evidence type="ECO:0000313" key="10">
    <source>
        <dbReference type="EMBL" id="PFH47605.1"/>
    </source>
</evidence>
<keyword evidence="3" id="KW-0479">Metal-binding</keyword>
<comment type="similarity">
    <text evidence="1">Belongs to the peptidase M43B family.</text>
</comment>
<dbReference type="InterPro" id="IPR024079">
    <property type="entry name" value="MetalloPept_cat_dom_sf"/>
</dbReference>
<dbReference type="OrthoDB" id="536211at2759"/>
<dbReference type="STRING" id="703135.A0A2A9N9H6"/>
<keyword evidence="2" id="KW-0645">Protease</keyword>
<organism evidence="10 11">
    <name type="scientific">Amanita thiersii Skay4041</name>
    <dbReference type="NCBI Taxonomy" id="703135"/>
    <lineage>
        <taxon>Eukaryota</taxon>
        <taxon>Fungi</taxon>
        <taxon>Dikarya</taxon>
        <taxon>Basidiomycota</taxon>
        <taxon>Agaricomycotina</taxon>
        <taxon>Agaricomycetes</taxon>
        <taxon>Agaricomycetidae</taxon>
        <taxon>Agaricales</taxon>
        <taxon>Pluteineae</taxon>
        <taxon>Amanitaceae</taxon>
        <taxon>Amanita</taxon>
    </lineage>
</organism>
<keyword evidence="11" id="KW-1185">Reference proteome</keyword>
<keyword evidence="6" id="KW-0862">Zinc</keyword>
<evidence type="ECO:0000259" key="9">
    <source>
        <dbReference type="Pfam" id="PF05572"/>
    </source>
</evidence>
<accession>A0A2A9N9H6</accession>
<keyword evidence="7" id="KW-0482">Metalloprotease</keyword>
<dbReference type="SUPFAM" id="SSF55486">
    <property type="entry name" value="Metalloproteases ('zincins'), catalytic domain"/>
    <property type="match status" value="1"/>
</dbReference>
<keyword evidence="8" id="KW-1015">Disulfide bond</keyword>
<dbReference type="InterPro" id="IPR008754">
    <property type="entry name" value="Peptidase_M43"/>
</dbReference>
<reference evidence="10 11" key="1">
    <citation type="submission" date="2014-02" db="EMBL/GenBank/DDBJ databases">
        <title>Transposable element dynamics among asymbiotic and ectomycorrhizal Amanita fungi.</title>
        <authorList>
            <consortium name="DOE Joint Genome Institute"/>
            <person name="Hess J."/>
            <person name="Skrede I."/>
            <person name="Wolfe B."/>
            <person name="LaButti K."/>
            <person name="Ohm R.A."/>
            <person name="Grigoriev I.V."/>
            <person name="Pringle A."/>
        </authorList>
    </citation>
    <scope>NUCLEOTIDE SEQUENCE [LARGE SCALE GENOMIC DNA]</scope>
    <source>
        <strain evidence="10 11">SKay4041</strain>
    </source>
</reference>
<dbReference type="PANTHER" id="PTHR47466:SF1">
    <property type="entry name" value="METALLOPROTEASE MEP1 (AFU_ORTHOLOGUE AFUA_1G07730)-RELATED"/>
    <property type="match status" value="1"/>
</dbReference>
<evidence type="ECO:0000256" key="6">
    <source>
        <dbReference type="ARBA" id="ARBA00022833"/>
    </source>
</evidence>
<dbReference type="GO" id="GO:0006508">
    <property type="term" value="P:proteolysis"/>
    <property type="evidence" value="ECO:0007669"/>
    <property type="project" value="UniProtKB-KW"/>
</dbReference>